<dbReference type="InterPro" id="IPR011009">
    <property type="entry name" value="Kinase-like_dom_sf"/>
</dbReference>
<reference evidence="11 12" key="1">
    <citation type="journal article" date="2016" name="BMC Genomics">
        <title>Combined genomic and structural analyses of a cultured magnetotactic bacterium reveals its niche adaptation to a dynamic environment.</title>
        <authorList>
            <person name="Araujo A.C."/>
            <person name="Morillo V."/>
            <person name="Cypriano J."/>
            <person name="Teixeira L.C."/>
            <person name="Leao P."/>
            <person name="Lyra S."/>
            <person name="Almeida L.G."/>
            <person name="Bazylinski D.A."/>
            <person name="Vasconcellos A.T."/>
            <person name="Abreu F."/>
            <person name="Lins U."/>
        </authorList>
    </citation>
    <scope>NUCLEOTIDE SEQUENCE [LARGE SCALE GENOMIC DNA]</scope>
    <source>
        <strain evidence="11 12">IT-1</strain>
    </source>
</reference>
<dbReference type="STRING" id="1434232.MAIT1_02565"/>
<evidence type="ECO:0000256" key="9">
    <source>
        <dbReference type="NCBIfam" id="TIGR00938"/>
    </source>
</evidence>
<evidence type="ECO:0000256" key="2">
    <source>
        <dbReference type="ARBA" id="ARBA00022679"/>
    </source>
</evidence>
<keyword evidence="6 8" id="KW-0067">ATP-binding</keyword>
<dbReference type="EMBL" id="LVJN01000020">
    <property type="protein sequence ID" value="OSM02422.1"/>
    <property type="molecule type" value="Genomic_DNA"/>
</dbReference>
<dbReference type="Pfam" id="PF01636">
    <property type="entry name" value="APH"/>
    <property type="match status" value="1"/>
</dbReference>
<feature type="domain" description="Aminoglycoside phosphotransferase" evidence="10">
    <location>
        <begin position="27"/>
        <end position="255"/>
    </location>
</feature>
<evidence type="ECO:0000313" key="11">
    <source>
        <dbReference type="EMBL" id="OSM02422.1"/>
    </source>
</evidence>
<keyword evidence="2 8" id="KW-0808">Transferase</keyword>
<evidence type="ECO:0000256" key="8">
    <source>
        <dbReference type="HAMAP-Rule" id="MF_00301"/>
    </source>
</evidence>
<dbReference type="RefSeq" id="WP_085444923.1">
    <property type="nucleotide sequence ID" value="NZ_LVJN01000020.1"/>
</dbReference>
<name>A0A1Y2K387_9PROT</name>
<dbReference type="InterPro" id="IPR050249">
    <property type="entry name" value="Pseudomonas-type_ThrB"/>
</dbReference>
<keyword evidence="12" id="KW-1185">Reference proteome</keyword>
<evidence type="ECO:0000256" key="5">
    <source>
        <dbReference type="ARBA" id="ARBA00022777"/>
    </source>
</evidence>
<proteinExistence type="inferred from homology"/>
<keyword evidence="5 8" id="KW-0418">Kinase</keyword>
<dbReference type="HAMAP" id="MF_00301">
    <property type="entry name" value="Homoser_kinase_2"/>
    <property type="match status" value="1"/>
</dbReference>
<evidence type="ECO:0000256" key="1">
    <source>
        <dbReference type="ARBA" id="ARBA00022605"/>
    </source>
</evidence>
<evidence type="ECO:0000259" key="10">
    <source>
        <dbReference type="Pfam" id="PF01636"/>
    </source>
</evidence>
<comment type="pathway">
    <text evidence="8">Amino-acid biosynthesis; L-threonine biosynthesis; L-threonine from L-aspartate: step 4/5.</text>
</comment>
<keyword evidence="4 8" id="KW-0547">Nucleotide-binding</keyword>
<dbReference type="NCBIfam" id="NF003558">
    <property type="entry name" value="PRK05231.1"/>
    <property type="match status" value="1"/>
</dbReference>
<dbReference type="CDD" id="cd05153">
    <property type="entry name" value="HomoserineK_II"/>
    <property type="match status" value="1"/>
</dbReference>
<dbReference type="EC" id="2.7.1.39" evidence="8 9"/>
<organism evidence="11 12">
    <name type="scientific">Magnetofaba australis IT-1</name>
    <dbReference type="NCBI Taxonomy" id="1434232"/>
    <lineage>
        <taxon>Bacteria</taxon>
        <taxon>Pseudomonadati</taxon>
        <taxon>Pseudomonadota</taxon>
        <taxon>Magnetococcia</taxon>
        <taxon>Magnetococcales</taxon>
        <taxon>Magnetococcaceae</taxon>
        <taxon>Magnetofaba</taxon>
    </lineage>
</organism>
<dbReference type="Gene3D" id="3.30.200.20">
    <property type="entry name" value="Phosphorylase Kinase, domain 1"/>
    <property type="match status" value="1"/>
</dbReference>
<dbReference type="NCBIfam" id="TIGR00938">
    <property type="entry name" value="thrB_alt"/>
    <property type="match status" value="1"/>
</dbReference>
<evidence type="ECO:0000256" key="3">
    <source>
        <dbReference type="ARBA" id="ARBA00022697"/>
    </source>
</evidence>
<keyword evidence="3 8" id="KW-0791">Threonine biosynthesis</keyword>
<dbReference type="OrthoDB" id="9777460at2"/>
<accession>A0A1Y2K387</accession>
<sequence>MSVYTLVKSADLNEWLPRFAIGAMRQLQGITEGLTNSNYRLSTERGDYILTLIETAEEDEELRYLVALMSHLALRGLPCPLPICDIDGEAIHRLAQRPTLLVTCLPGRSHETPNAAQAAQIGGWLAQMHRCAESFRQQRNNPHGPNRWGGMLARMTPRLQQEDPDLLMLLRSALESAQQELFAVDAPRGCCHADLFPDNALFDGERLVGVIDFHYACDERFVYDLAIALNAWCFDEVGTPDAKRLARMVASYQATRPLPPVERRLLRPALQAAALRFALSRLHDEMFPRTGHQVTVKPPETYIRILRYHREHDIAHPLD</sequence>
<dbReference type="Proteomes" id="UP000194003">
    <property type="component" value="Unassembled WGS sequence"/>
</dbReference>
<dbReference type="PANTHER" id="PTHR21064:SF6">
    <property type="entry name" value="AMINOGLYCOSIDE PHOSPHOTRANSFERASE DOMAIN-CONTAINING PROTEIN"/>
    <property type="match status" value="1"/>
</dbReference>
<gene>
    <name evidence="8" type="primary">thrB</name>
    <name evidence="11" type="ORF">MAIT1_02565</name>
</gene>
<dbReference type="GO" id="GO:0009088">
    <property type="term" value="P:threonine biosynthetic process"/>
    <property type="evidence" value="ECO:0007669"/>
    <property type="project" value="UniProtKB-UniRule"/>
</dbReference>
<dbReference type="GO" id="GO:0004413">
    <property type="term" value="F:homoserine kinase activity"/>
    <property type="evidence" value="ECO:0007669"/>
    <property type="project" value="UniProtKB-UniRule"/>
</dbReference>
<dbReference type="InterPro" id="IPR005280">
    <property type="entry name" value="Homoserine_kinase_II"/>
</dbReference>
<evidence type="ECO:0000256" key="4">
    <source>
        <dbReference type="ARBA" id="ARBA00022741"/>
    </source>
</evidence>
<dbReference type="GO" id="GO:0005524">
    <property type="term" value="F:ATP binding"/>
    <property type="evidence" value="ECO:0007669"/>
    <property type="project" value="UniProtKB-KW"/>
</dbReference>
<dbReference type="PANTHER" id="PTHR21064">
    <property type="entry name" value="AMINOGLYCOSIDE PHOSPHOTRANSFERASE DOMAIN-CONTAINING PROTEIN-RELATED"/>
    <property type="match status" value="1"/>
</dbReference>
<dbReference type="AlphaFoldDB" id="A0A1Y2K387"/>
<dbReference type="Gene3D" id="3.90.1200.10">
    <property type="match status" value="1"/>
</dbReference>
<evidence type="ECO:0000256" key="7">
    <source>
        <dbReference type="ARBA" id="ARBA00038240"/>
    </source>
</evidence>
<dbReference type="UniPathway" id="UPA00050">
    <property type="reaction ID" value="UER00064"/>
</dbReference>
<dbReference type="InterPro" id="IPR002575">
    <property type="entry name" value="Aminoglycoside_PTrfase"/>
</dbReference>
<keyword evidence="1 8" id="KW-0028">Amino-acid biosynthesis</keyword>
<protein>
    <recommendedName>
        <fullName evidence="8 9">Homoserine kinase</fullName>
        <shortName evidence="8">HK</shortName>
        <shortName evidence="8">HSK</shortName>
        <ecNumber evidence="8 9">2.7.1.39</ecNumber>
    </recommendedName>
</protein>
<dbReference type="SUPFAM" id="SSF56112">
    <property type="entry name" value="Protein kinase-like (PK-like)"/>
    <property type="match status" value="1"/>
</dbReference>
<evidence type="ECO:0000313" key="12">
    <source>
        <dbReference type="Proteomes" id="UP000194003"/>
    </source>
</evidence>
<comment type="similarity">
    <text evidence="7 8">Belongs to the pseudomonas-type ThrB family.</text>
</comment>
<comment type="caution">
    <text evidence="11">The sequence shown here is derived from an EMBL/GenBank/DDBJ whole genome shotgun (WGS) entry which is preliminary data.</text>
</comment>
<evidence type="ECO:0000256" key="6">
    <source>
        <dbReference type="ARBA" id="ARBA00022840"/>
    </source>
</evidence>
<comment type="catalytic activity">
    <reaction evidence="8">
        <text>L-homoserine + ATP = O-phospho-L-homoserine + ADP + H(+)</text>
        <dbReference type="Rhea" id="RHEA:13985"/>
        <dbReference type="ChEBI" id="CHEBI:15378"/>
        <dbReference type="ChEBI" id="CHEBI:30616"/>
        <dbReference type="ChEBI" id="CHEBI:57476"/>
        <dbReference type="ChEBI" id="CHEBI:57590"/>
        <dbReference type="ChEBI" id="CHEBI:456216"/>
        <dbReference type="EC" id="2.7.1.39"/>
    </reaction>
</comment>